<dbReference type="PANTHER" id="PTHR11455:SF9">
    <property type="entry name" value="CRYPTOCHROME CIRCADIAN CLOCK 5 ISOFORM X1"/>
    <property type="match status" value="1"/>
</dbReference>
<feature type="site" description="Electron transfer via tryptophanyl radical" evidence="9">
    <location>
        <position position="301"/>
    </location>
</feature>
<keyword evidence="4 8" id="KW-0285">Flavoprotein</keyword>
<dbReference type="GO" id="GO:0003677">
    <property type="term" value="F:DNA binding"/>
    <property type="evidence" value="ECO:0007669"/>
    <property type="project" value="TreeGrafter"/>
</dbReference>
<evidence type="ECO:0000256" key="10">
    <source>
        <dbReference type="RuleBase" id="RU004182"/>
    </source>
</evidence>
<dbReference type="InterPro" id="IPR002081">
    <property type="entry name" value="Cryptochrome/DNA_photolyase_1"/>
</dbReference>
<feature type="binding site" evidence="8">
    <location>
        <begin position="233"/>
        <end position="237"/>
    </location>
    <ligand>
        <name>FAD</name>
        <dbReference type="ChEBI" id="CHEBI:57692"/>
    </ligand>
</feature>
<dbReference type="Pfam" id="PF00875">
    <property type="entry name" value="DNA_photolyase"/>
    <property type="match status" value="1"/>
</dbReference>
<feature type="site" description="Electron transfer via tryptophanyl radical" evidence="9">
    <location>
        <position position="377"/>
    </location>
</feature>
<dbReference type="EC" id="4.1.99.3" evidence="2"/>
<dbReference type="PROSITE" id="PS51645">
    <property type="entry name" value="PHR_CRY_ALPHA_BETA"/>
    <property type="match status" value="1"/>
</dbReference>
<dbReference type="EMBL" id="RGOB01000045">
    <property type="protein sequence ID" value="NCU53100.1"/>
    <property type="molecule type" value="Genomic_DNA"/>
</dbReference>
<evidence type="ECO:0000256" key="6">
    <source>
        <dbReference type="ARBA" id="ARBA00022991"/>
    </source>
</evidence>
<keyword evidence="6 10" id="KW-0157">Chromophore</keyword>
<proteinExistence type="inferred from homology"/>
<evidence type="ECO:0000256" key="2">
    <source>
        <dbReference type="ARBA" id="ARBA00013149"/>
    </source>
</evidence>
<dbReference type="Gene3D" id="3.40.50.620">
    <property type="entry name" value="HUPs"/>
    <property type="match status" value="1"/>
</dbReference>
<feature type="domain" description="Photolyase/cryptochrome alpha/beta" evidence="11">
    <location>
        <begin position="2"/>
        <end position="129"/>
    </location>
</feature>
<dbReference type="Gene3D" id="1.10.579.10">
    <property type="entry name" value="DNA Cyclobutane Dipyrimidine Photolyase, subunit A, domain 3"/>
    <property type="match status" value="1"/>
</dbReference>
<evidence type="ECO:0000256" key="1">
    <source>
        <dbReference type="ARBA" id="ARBA00001932"/>
    </source>
</evidence>
<dbReference type="InterPro" id="IPR014729">
    <property type="entry name" value="Rossmann-like_a/b/a_fold"/>
</dbReference>
<dbReference type="Gene3D" id="1.25.40.80">
    <property type="match status" value="1"/>
</dbReference>
<organism evidence="12 13">
    <name type="scientific">Candidatus Fonsibacter lacus</name>
    <dbReference type="NCBI Taxonomy" id="2576439"/>
    <lineage>
        <taxon>Bacteria</taxon>
        <taxon>Pseudomonadati</taxon>
        <taxon>Pseudomonadota</taxon>
        <taxon>Alphaproteobacteria</taxon>
        <taxon>Candidatus Pelagibacterales</taxon>
        <taxon>Candidatus Pelagibacterales incertae sedis</taxon>
        <taxon>Candidatus Fonsibacter</taxon>
    </lineage>
</organism>
<evidence type="ECO:0000256" key="4">
    <source>
        <dbReference type="ARBA" id="ARBA00022630"/>
    </source>
</evidence>
<dbReference type="GO" id="GO:0009416">
    <property type="term" value="P:response to light stimulus"/>
    <property type="evidence" value="ECO:0007669"/>
    <property type="project" value="TreeGrafter"/>
</dbReference>
<comment type="cofactor">
    <cofactor evidence="8">
        <name>FAD</name>
        <dbReference type="ChEBI" id="CHEBI:57692"/>
    </cofactor>
    <text evidence="8">Binds 1 FAD per subunit.</text>
</comment>
<feature type="site" description="Electron transfer via tryptophanyl radical" evidence="9">
    <location>
        <position position="354"/>
    </location>
</feature>
<dbReference type="FunFam" id="1.10.579.10:FF:000003">
    <property type="entry name" value="Deoxyribodipyrimidine photo-lyase"/>
    <property type="match status" value="1"/>
</dbReference>
<dbReference type="GO" id="GO:0000719">
    <property type="term" value="P:photoreactive repair"/>
    <property type="evidence" value="ECO:0007669"/>
    <property type="project" value="UniProtKB-ARBA"/>
</dbReference>
<feature type="binding site" evidence="8">
    <location>
        <position position="267"/>
    </location>
    <ligand>
        <name>FAD</name>
        <dbReference type="ChEBI" id="CHEBI:57692"/>
    </ligand>
</feature>
<dbReference type="PRINTS" id="PR00147">
    <property type="entry name" value="DNAPHOTLYASE"/>
</dbReference>
<dbReference type="InterPro" id="IPR036134">
    <property type="entry name" value="Crypto/Photolyase_FAD-like_sf"/>
</dbReference>
<sequence length="470" mass="56384">MSCSYIWLKDDLRLSNNQAIQALIDDENKEKKAIYIYEKDTYYLCEAQKWWLAKSLEIFKKKLENLKISLDVIHENTSKIFKKLINNKSFSRIYWNKSCHINENTIETNIKKILNDNNIFFIEFEANLLNPVEKIKKDDGTPFKVFTHYWKNAEQIYLKNNNQFKEKIYKNYNQNLPKDKNIEAIYPKKDWYKKFEKYWEPSEEKADKILNNFIKSSIENYAINRDIPSIEGTSKLSPYLKFGQISVHKIMQKCLEIKNKKIGYRKYINEIGWREFCHSLLHNFPEMEVNNLRKEFNNFKWIKNEKLLLKWKKGLTGYPIVDAGMRELYETGWMHNRVRMITASFLVKHLRIHWLEGEKYFRNTLLDFNIANNVAGWQWVAGTGADAAPYFRIFNPILQGEKFDRNGDYIKKWCPELKNVPNEYLHKPWEMSEELQKEKNIILGKTYPFPIVKHEEARNSALRAFQELKK</sequence>
<evidence type="ECO:0000256" key="5">
    <source>
        <dbReference type="ARBA" id="ARBA00022827"/>
    </source>
</evidence>
<comment type="caution">
    <text evidence="12">The sequence shown here is derived from an EMBL/GenBank/DDBJ whole genome shotgun (WGS) entry which is preliminary data.</text>
</comment>
<dbReference type="SUPFAM" id="SSF52425">
    <property type="entry name" value="Cryptochrome/photolyase, N-terminal domain"/>
    <property type="match status" value="1"/>
</dbReference>
<comment type="catalytic activity">
    <reaction evidence="7">
        <text>cyclobutadipyrimidine (in DNA) = 2 pyrimidine residues (in DNA).</text>
        <dbReference type="EC" id="4.1.99.3"/>
    </reaction>
</comment>
<evidence type="ECO:0000259" key="11">
    <source>
        <dbReference type="PROSITE" id="PS51645"/>
    </source>
</evidence>
<dbReference type="AlphaFoldDB" id="A0A966HRF7"/>
<dbReference type="PANTHER" id="PTHR11455">
    <property type="entry name" value="CRYPTOCHROME"/>
    <property type="match status" value="1"/>
</dbReference>
<gene>
    <name evidence="12" type="ORF">EBX74_02185</name>
</gene>
<dbReference type="Proteomes" id="UP000747791">
    <property type="component" value="Unassembled WGS sequence"/>
</dbReference>
<evidence type="ECO:0000256" key="9">
    <source>
        <dbReference type="PIRSR" id="PIRSR602081-2"/>
    </source>
</evidence>
<dbReference type="InterPro" id="IPR036155">
    <property type="entry name" value="Crypto/Photolyase_N_sf"/>
</dbReference>
<dbReference type="Pfam" id="PF03441">
    <property type="entry name" value="FAD_binding_7"/>
    <property type="match status" value="1"/>
</dbReference>
<protein>
    <recommendedName>
        <fullName evidence="3">Deoxyribodipyrimidine photo-lyase</fullName>
        <ecNumber evidence="2">4.1.99.3</ecNumber>
    </recommendedName>
</protein>
<accession>A0A966HRF7</accession>
<dbReference type="InterPro" id="IPR005101">
    <property type="entry name" value="Cryptochr/Photolyase_FAD-bd"/>
</dbReference>
<comment type="similarity">
    <text evidence="10">Belongs to the DNA photolyase family.</text>
</comment>
<reference evidence="12" key="1">
    <citation type="submission" date="2018-10" db="EMBL/GenBank/DDBJ databases">
        <title>Iterative Subtractive Binning of Freshwater Chronoseries Metagenomes Recovers Nearly Complete Genomes from over Four Hundred Novel Species.</title>
        <authorList>
            <person name="Rodriguez-R L.M."/>
            <person name="Tsementzi D."/>
            <person name="Luo C."/>
            <person name="Konstantinidis K.T."/>
        </authorList>
    </citation>
    <scope>NUCLEOTIDE SEQUENCE</scope>
    <source>
        <strain evidence="12">WB8_2A_004</strain>
    </source>
</reference>
<evidence type="ECO:0000313" key="13">
    <source>
        <dbReference type="Proteomes" id="UP000747791"/>
    </source>
</evidence>
<dbReference type="PROSITE" id="PS00394">
    <property type="entry name" value="DNA_PHOTOLYASES_1_1"/>
    <property type="match status" value="1"/>
</dbReference>
<feature type="binding site" evidence="8">
    <location>
        <position position="221"/>
    </location>
    <ligand>
        <name>FAD</name>
        <dbReference type="ChEBI" id="CHEBI:57692"/>
    </ligand>
</feature>
<dbReference type="InterPro" id="IPR006050">
    <property type="entry name" value="DNA_photolyase_N"/>
</dbReference>
<dbReference type="GO" id="GO:0071949">
    <property type="term" value="F:FAD binding"/>
    <property type="evidence" value="ECO:0007669"/>
    <property type="project" value="TreeGrafter"/>
</dbReference>
<evidence type="ECO:0000256" key="3">
    <source>
        <dbReference type="ARBA" id="ARBA00014046"/>
    </source>
</evidence>
<evidence type="ECO:0000313" key="12">
    <source>
        <dbReference type="EMBL" id="NCU53100.1"/>
    </source>
</evidence>
<evidence type="ECO:0000256" key="8">
    <source>
        <dbReference type="PIRSR" id="PIRSR602081-1"/>
    </source>
</evidence>
<dbReference type="SUPFAM" id="SSF48173">
    <property type="entry name" value="Cryptochrome/photolyase FAD-binding domain"/>
    <property type="match status" value="1"/>
</dbReference>
<evidence type="ECO:0000256" key="7">
    <source>
        <dbReference type="ARBA" id="ARBA00033999"/>
    </source>
</evidence>
<dbReference type="GO" id="GO:0003904">
    <property type="term" value="F:deoxyribodipyrimidine photo-lyase activity"/>
    <property type="evidence" value="ECO:0007669"/>
    <property type="project" value="UniProtKB-EC"/>
</dbReference>
<name>A0A966HRF7_9PROT</name>
<comment type="cofactor">
    <cofactor evidence="1">
        <name>(6R)-5,10-methylene-5,6,7,8-tetrahydrofolate</name>
        <dbReference type="ChEBI" id="CHEBI:15636"/>
    </cofactor>
</comment>
<dbReference type="InterPro" id="IPR018394">
    <property type="entry name" value="DNA_photolyase_1_CS_C"/>
</dbReference>
<keyword evidence="5 8" id="KW-0274">FAD</keyword>